<organism evidence="8 9">
    <name type="scientific">Macrolepiota fuliginosa MF-IS2</name>
    <dbReference type="NCBI Taxonomy" id="1400762"/>
    <lineage>
        <taxon>Eukaryota</taxon>
        <taxon>Fungi</taxon>
        <taxon>Dikarya</taxon>
        <taxon>Basidiomycota</taxon>
        <taxon>Agaricomycotina</taxon>
        <taxon>Agaricomycetes</taxon>
        <taxon>Agaricomycetidae</taxon>
        <taxon>Agaricales</taxon>
        <taxon>Agaricineae</taxon>
        <taxon>Agaricaceae</taxon>
        <taxon>Macrolepiota</taxon>
    </lineage>
</organism>
<evidence type="ECO:0000256" key="2">
    <source>
        <dbReference type="ARBA" id="ARBA00013064"/>
    </source>
</evidence>
<dbReference type="Proteomes" id="UP000807342">
    <property type="component" value="Unassembled WGS sequence"/>
</dbReference>
<dbReference type="GO" id="GO:0008138">
    <property type="term" value="F:protein tyrosine/serine/threonine phosphatase activity"/>
    <property type="evidence" value="ECO:0007669"/>
    <property type="project" value="TreeGrafter"/>
</dbReference>
<gene>
    <name evidence="8" type="ORF">P691DRAFT_813233</name>
</gene>
<dbReference type="InterPro" id="IPR029021">
    <property type="entry name" value="Prot-tyrosine_phosphatase-like"/>
</dbReference>
<dbReference type="PANTHER" id="PTHR45848">
    <property type="entry name" value="DUAL SPECIFICITY PROTEIN PHOSPHATASE 12 FAMILY MEMBER"/>
    <property type="match status" value="1"/>
</dbReference>
<dbReference type="Gene3D" id="3.90.190.10">
    <property type="entry name" value="Protein tyrosine phosphatase superfamily"/>
    <property type="match status" value="2"/>
</dbReference>
<evidence type="ECO:0000256" key="1">
    <source>
        <dbReference type="ARBA" id="ARBA00008601"/>
    </source>
</evidence>
<feature type="compositionally biased region" description="Gly residues" evidence="5">
    <location>
        <begin position="474"/>
        <end position="488"/>
    </location>
</feature>
<dbReference type="EC" id="3.1.3.48" evidence="2"/>
<dbReference type="CDD" id="cd14498">
    <property type="entry name" value="DSP"/>
    <property type="match status" value="2"/>
</dbReference>
<evidence type="ECO:0000256" key="5">
    <source>
        <dbReference type="SAM" id="MobiDB-lite"/>
    </source>
</evidence>
<dbReference type="AlphaFoldDB" id="A0A9P5XCW7"/>
<evidence type="ECO:0000259" key="7">
    <source>
        <dbReference type="PROSITE" id="PS50056"/>
    </source>
</evidence>
<protein>
    <recommendedName>
        <fullName evidence="2">protein-tyrosine-phosphatase</fullName>
        <ecNumber evidence="2">3.1.3.48</ecNumber>
    </recommendedName>
</protein>
<feature type="region of interest" description="Disordered" evidence="5">
    <location>
        <begin position="470"/>
        <end position="501"/>
    </location>
</feature>
<name>A0A9P5XCW7_9AGAR</name>
<dbReference type="InterPro" id="IPR000387">
    <property type="entry name" value="Tyr_Pase_dom"/>
</dbReference>
<feature type="compositionally biased region" description="Low complexity" evidence="5">
    <location>
        <begin position="371"/>
        <end position="403"/>
    </location>
</feature>
<dbReference type="PROSITE" id="PS50056">
    <property type="entry name" value="TYR_PHOSPHATASE_2"/>
    <property type="match status" value="1"/>
</dbReference>
<dbReference type="InterPro" id="IPR020422">
    <property type="entry name" value="TYR_PHOSPHATASE_DUAL_dom"/>
</dbReference>
<feature type="domain" description="Tyrosine-protein phosphatase" evidence="6">
    <location>
        <begin position="7"/>
        <end position="151"/>
    </location>
</feature>
<sequence length="501" mass="54783">MSVGPVNPSTNEILKDQVYLGNFSAAECQEHRKKLGITHVVSVCHQCPSPGGSAATHLHIAVEDTEYEDLLIHLPKTSRFIQEALEEGGRVLVHCVMGVSRSTTVVAAFLMKHRKMDARSALRYIKQRRPQVHPNYGFIKQLDTYVKCQFEPCSSNPVYRSWKKRQEQDVTNFLNQLVDTVSIIPNKLLLNSDFPEDPRQAESLLADLGITHVLSISPAELPPSALSSILQSKGHYYHTDIRNNAKEDLLLALPGAVQFVEKATSDDGRILVHSLMEVRACTVACACLMKQQNLAPDEAFSVIEDVLPLFNPTVNFSRNLELYDACGYQPTKNHAVVQEWLSSNGPESGFNKLQAIDLSPSPLRRPSGGIPYSSPPLRSSASPPKYAKTLSSTQQNLTLSSRTPAHCPVAPSLPSPSLPMRRKDPHSSSSGPVSGSSRTDLEARARDLLSETGLDLSGFTDALKEIEKSQGNGIHRGGVNGSHRGGPGTQKKQQAAPSLYC</sequence>
<feature type="compositionally biased region" description="Polar residues" evidence="5">
    <location>
        <begin position="490"/>
        <end position="501"/>
    </location>
</feature>
<dbReference type="SUPFAM" id="SSF52799">
    <property type="entry name" value="(Phosphotyrosine protein) phosphatases II"/>
    <property type="match status" value="2"/>
</dbReference>
<evidence type="ECO:0000256" key="3">
    <source>
        <dbReference type="ARBA" id="ARBA00022801"/>
    </source>
</evidence>
<keyword evidence="9" id="KW-1185">Reference proteome</keyword>
<keyword evidence="4" id="KW-0904">Protein phosphatase</keyword>
<comment type="caution">
    <text evidence="8">The sequence shown here is derived from an EMBL/GenBank/DDBJ whole genome shotgun (WGS) entry which is preliminary data.</text>
</comment>
<feature type="region of interest" description="Disordered" evidence="5">
    <location>
        <begin position="358"/>
        <end position="440"/>
    </location>
</feature>
<dbReference type="InterPro" id="IPR016130">
    <property type="entry name" value="Tyr_Pase_AS"/>
</dbReference>
<dbReference type="PROSITE" id="PS00383">
    <property type="entry name" value="TYR_PHOSPHATASE_1"/>
    <property type="match status" value="1"/>
</dbReference>
<dbReference type="PROSITE" id="PS50054">
    <property type="entry name" value="TYR_PHOSPHATASE_DUAL"/>
    <property type="match status" value="1"/>
</dbReference>
<evidence type="ECO:0000256" key="4">
    <source>
        <dbReference type="ARBA" id="ARBA00022912"/>
    </source>
</evidence>
<dbReference type="EMBL" id="MU151142">
    <property type="protein sequence ID" value="KAF9449058.1"/>
    <property type="molecule type" value="Genomic_DNA"/>
</dbReference>
<evidence type="ECO:0000259" key="6">
    <source>
        <dbReference type="PROSITE" id="PS50054"/>
    </source>
</evidence>
<evidence type="ECO:0000313" key="8">
    <source>
        <dbReference type="EMBL" id="KAF9449058.1"/>
    </source>
</evidence>
<feature type="compositionally biased region" description="Low complexity" evidence="5">
    <location>
        <begin position="427"/>
        <end position="437"/>
    </location>
</feature>
<comment type="similarity">
    <text evidence="1">Belongs to the protein-tyrosine phosphatase family. Non-receptor class dual specificity subfamily.</text>
</comment>
<keyword evidence="3" id="KW-0378">Hydrolase</keyword>
<accession>A0A9P5XCW7</accession>
<dbReference type="Pfam" id="PF00782">
    <property type="entry name" value="DSPc"/>
    <property type="match status" value="2"/>
</dbReference>
<reference evidence="8" key="1">
    <citation type="submission" date="2020-11" db="EMBL/GenBank/DDBJ databases">
        <authorList>
            <consortium name="DOE Joint Genome Institute"/>
            <person name="Ahrendt S."/>
            <person name="Riley R."/>
            <person name="Andreopoulos W."/>
            <person name="Labutti K."/>
            <person name="Pangilinan J."/>
            <person name="Ruiz-Duenas F.J."/>
            <person name="Barrasa J.M."/>
            <person name="Sanchez-Garcia M."/>
            <person name="Camarero S."/>
            <person name="Miyauchi S."/>
            <person name="Serrano A."/>
            <person name="Linde D."/>
            <person name="Babiker R."/>
            <person name="Drula E."/>
            <person name="Ayuso-Fernandez I."/>
            <person name="Pacheco R."/>
            <person name="Padilla G."/>
            <person name="Ferreira P."/>
            <person name="Barriuso J."/>
            <person name="Kellner H."/>
            <person name="Castanera R."/>
            <person name="Alfaro M."/>
            <person name="Ramirez L."/>
            <person name="Pisabarro A.G."/>
            <person name="Kuo A."/>
            <person name="Tritt A."/>
            <person name="Lipzen A."/>
            <person name="He G."/>
            <person name="Yan M."/>
            <person name="Ng V."/>
            <person name="Cullen D."/>
            <person name="Martin F."/>
            <person name="Rosso M.-N."/>
            <person name="Henrissat B."/>
            <person name="Hibbett D."/>
            <person name="Martinez A.T."/>
            <person name="Grigoriev I.V."/>
        </authorList>
    </citation>
    <scope>NUCLEOTIDE SEQUENCE</scope>
    <source>
        <strain evidence="8">MF-IS2</strain>
    </source>
</reference>
<evidence type="ECO:0000313" key="9">
    <source>
        <dbReference type="Proteomes" id="UP000807342"/>
    </source>
</evidence>
<dbReference type="InterPro" id="IPR000340">
    <property type="entry name" value="Dual-sp_phosphatase_cat-dom"/>
</dbReference>
<dbReference type="PANTHER" id="PTHR45848:SF4">
    <property type="entry name" value="DUAL SPECIFICITY PROTEIN PHOSPHATASE 12"/>
    <property type="match status" value="1"/>
</dbReference>
<proteinExistence type="inferred from homology"/>
<dbReference type="GO" id="GO:0004725">
    <property type="term" value="F:protein tyrosine phosphatase activity"/>
    <property type="evidence" value="ECO:0007669"/>
    <property type="project" value="UniProtKB-EC"/>
</dbReference>
<feature type="domain" description="Tyrosine specific protein phosphatases" evidence="7">
    <location>
        <begin position="72"/>
        <end position="130"/>
    </location>
</feature>
<dbReference type="OrthoDB" id="10252009at2759"/>
<dbReference type="SMART" id="SM00195">
    <property type="entry name" value="DSPc"/>
    <property type="match status" value="2"/>
</dbReference>